<dbReference type="EMBL" id="ML992504">
    <property type="protein sequence ID" value="KAF2225279.1"/>
    <property type="molecule type" value="Genomic_DNA"/>
</dbReference>
<proteinExistence type="predicted"/>
<reference evidence="2" key="1">
    <citation type="journal article" date="2020" name="Stud. Mycol.">
        <title>101 Dothideomycetes genomes: A test case for predicting lifestyles and emergence of pathogens.</title>
        <authorList>
            <person name="Haridas S."/>
            <person name="Albert R."/>
            <person name="Binder M."/>
            <person name="Bloem J."/>
            <person name="LaButti K."/>
            <person name="Salamov A."/>
            <person name="Andreopoulos B."/>
            <person name="Baker S."/>
            <person name="Barry K."/>
            <person name="Bills G."/>
            <person name="Bluhm B."/>
            <person name="Cannon C."/>
            <person name="Castanera R."/>
            <person name="Culley D."/>
            <person name="Daum C."/>
            <person name="Ezra D."/>
            <person name="Gonzalez J."/>
            <person name="Henrissat B."/>
            <person name="Kuo A."/>
            <person name="Liang C."/>
            <person name="Lipzen A."/>
            <person name="Lutzoni F."/>
            <person name="Magnuson J."/>
            <person name="Mondo S."/>
            <person name="Nolan M."/>
            <person name="Ohm R."/>
            <person name="Pangilinan J."/>
            <person name="Park H.-J."/>
            <person name="Ramirez L."/>
            <person name="Alfaro M."/>
            <person name="Sun H."/>
            <person name="Tritt A."/>
            <person name="Yoshinaga Y."/>
            <person name="Zwiers L.-H."/>
            <person name="Turgeon B."/>
            <person name="Goodwin S."/>
            <person name="Spatafora J."/>
            <person name="Crous P."/>
            <person name="Grigoriev I."/>
        </authorList>
    </citation>
    <scope>NUCLEOTIDE SEQUENCE [LARGE SCALE GENOMIC DNA]</scope>
    <source>
        <strain evidence="2">CECT 20119</strain>
    </source>
</reference>
<accession>A0A6A6GI56</accession>
<dbReference type="Proteomes" id="UP000799538">
    <property type="component" value="Unassembled WGS sequence"/>
</dbReference>
<protein>
    <submittedName>
        <fullName evidence="1">Uncharacterized protein</fullName>
    </submittedName>
</protein>
<evidence type="ECO:0000313" key="1">
    <source>
        <dbReference type="EMBL" id="KAF2225279.1"/>
    </source>
</evidence>
<keyword evidence="2" id="KW-1185">Reference proteome</keyword>
<sequence>MPLIYRASPASNLSGPPCSEDSSTSHNGRSTFCLLFLLIGNHCRVSSYYLCRSDTTIRLFRYLNHAKRSYCIGERKNMQQMQPTYFFDTPSNYNGSSAQPTWYYPGHGASSCRTAPSSYTTQQPFNRHQSVQHIRYSYDPHTRPFPMDGMQEQFKTTSLSNQAENGTWQHGFIDRKQPFHNNLEILGITSAVSHV</sequence>
<evidence type="ECO:0000313" key="2">
    <source>
        <dbReference type="Proteomes" id="UP000799538"/>
    </source>
</evidence>
<gene>
    <name evidence="1" type="ORF">BDZ85DRAFT_91302</name>
</gene>
<name>A0A6A6GI56_9PEZI</name>
<organism evidence="1 2">
    <name type="scientific">Elsinoe ampelina</name>
    <dbReference type="NCBI Taxonomy" id="302913"/>
    <lineage>
        <taxon>Eukaryota</taxon>
        <taxon>Fungi</taxon>
        <taxon>Dikarya</taxon>
        <taxon>Ascomycota</taxon>
        <taxon>Pezizomycotina</taxon>
        <taxon>Dothideomycetes</taxon>
        <taxon>Dothideomycetidae</taxon>
        <taxon>Myriangiales</taxon>
        <taxon>Elsinoaceae</taxon>
        <taxon>Elsinoe</taxon>
    </lineage>
</organism>
<dbReference type="AlphaFoldDB" id="A0A6A6GI56"/>